<dbReference type="AlphaFoldDB" id="A0A4Q2R975"/>
<dbReference type="EMBL" id="QYBC01000020">
    <property type="protein sequence ID" value="RYB02419.1"/>
    <property type="molecule type" value="Genomic_DNA"/>
</dbReference>
<reference evidence="1 2" key="1">
    <citation type="submission" date="2018-09" db="EMBL/GenBank/DDBJ databases">
        <authorList>
            <person name="Grouzdev D.S."/>
            <person name="Krutkina M.S."/>
        </authorList>
    </citation>
    <scope>NUCLEOTIDE SEQUENCE [LARGE SCALE GENOMIC DNA]</scope>
    <source>
        <strain evidence="1 2">RmlP001</strain>
    </source>
</reference>
<gene>
    <name evidence="1" type="ORF">D3272_21055</name>
</gene>
<dbReference type="Proteomes" id="UP000289411">
    <property type="component" value="Unassembled WGS sequence"/>
</dbReference>
<evidence type="ECO:0000313" key="1">
    <source>
        <dbReference type="EMBL" id="RYB02419.1"/>
    </source>
</evidence>
<organism evidence="1 2">
    <name type="scientific">Lichenibacterium ramalinae</name>
    <dbReference type="NCBI Taxonomy" id="2316527"/>
    <lineage>
        <taxon>Bacteria</taxon>
        <taxon>Pseudomonadati</taxon>
        <taxon>Pseudomonadota</taxon>
        <taxon>Alphaproteobacteria</taxon>
        <taxon>Hyphomicrobiales</taxon>
        <taxon>Lichenihabitantaceae</taxon>
        <taxon>Lichenibacterium</taxon>
    </lineage>
</organism>
<protein>
    <submittedName>
        <fullName evidence="1">Uncharacterized protein</fullName>
    </submittedName>
</protein>
<keyword evidence="2" id="KW-1185">Reference proteome</keyword>
<dbReference type="RefSeq" id="WP_129221184.1">
    <property type="nucleotide sequence ID" value="NZ_QYBC01000020.1"/>
</dbReference>
<sequence length="63" mass="6405">MAGKHSDKGETAKQAAQSAAKVVLAKHPAVVAGSVQPTTVRQDVASAAVLDVGTRNIGRGLKR</sequence>
<reference evidence="1 2" key="2">
    <citation type="submission" date="2019-02" db="EMBL/GenBank/DDBJ databases">
        <title>'Lichenibacterium ramalinii' gen. nov. sp. nov., 'Lichenibacterium minor' gen. nov. sp. nov.</title>
        <authorList>
            <person name="Pankratov T."/>
        </authorList>
    </citation>
    <scope>NUCLEOTIDE SEQUENCE [LARGE SCALE GENOMIC DNA]</scope>
    <source>
        <strain evidence="1 2">RmlP001</strain>
    </source>
</reference>
<proteinExistence type="predicted"/>
<accession>A0A4Q2R975</accession>
<evidence type="ECO:0000313" key="2">
    <source>
        <dbReference type="Proteomes" id="UP000289411"/>
    </source>
</evidence>
<name>A0A4Q2R975_9HYPH</name>
<comment type="caution">
    <text evidence="1">The sequence shown here is derived from an EMBL/GenBank/DDBJ whole genome shotgun (WGS) entry which is preliminary data.</text>
</comment>